<gene>
    <name evidence="2" type="ORF">A4X13_0g9390</name>
</gene>
<comment type="caution">
    <text evidence="2">The sequence shown here is derived from an EMBL/GenBank/DDBJ whole genome shotgun (WGS) entry which is preliminary data.</text>
</comment>
<dbReference type="EMBL" id="LWDF02002586">
    <property type="protein sequence ID" value="KAE8235751.1"/>
    <property type="molecule type" value="Genomic_DNA"/>
</dbReference>
<feature type="signal peptide" evidence="1">
    <location>
        <begin position="1"/>
        <end position="29"/>
    </location>
</feature>
<keyword evidence="1" id="KW-0732">Signal</keyword>
<accession>A0A8T8SA06</accession>
<dbReference type="Proteomes" id="UP000077521">
    <property type="component" value="Unassembled WGS sequence"/>
</dbReference>
<protein>
    <recommendedName>
        <fullName evidence="4">Dickkopf N-terminal cysteine-rich domain-containing protein</fullName>
    </recommendedName>
</protein>
<evidence type="ECO:0000256" key="1">
    <source>
        <dbReference type="SAM" id="SignalP"/>
    </source>
</evidence>
<reference evidence="2" key="1">
    <citation type="submission" date="2016-04" db="EMBL/GenBank/DDBJ databases">
        <authorList>
            <person name="Nguyen H.D."/>
            <person name="Samba Siva P."/>
            <person name="Cullis J."/>
            <person name="Levesque C.A."/>
            <person name="Hambleton S."/>
        </authorList>
    </citation>
    <scope>NUCLEOTIDE SEQUENCE</scope>
    <source>
        <strain evidence="2">DAOMC 236416</strain>
    </source>
</reference>
<feature type="chain" id="PRO_5035770719" description="Dickkopf N-terminal cysteine-rich domain-containing protein" evidence="1">
    <location>
        <begin position="30"/>
        <end position="209"/>
    </location>
</feature>
<sequence>MIPSKAAPKYALSLLLLLLLSVFAISTSAASGTNVSQQQRSNSRLDDISRAYGQLLSRDLTGTGGACVRNSDCKTNTCYQGKCFPNRGQPDQNCNPAGDGSDCNSGKCNSANGLCLASDIGGDCRSDDQCASGSCNNYVCTLRSTGTACDAGGICATGQCDTTSNMCIFKPLGAACGSSADCDSGACNGDGVCALQALGAPCAYDSRCE</sequence>
<organism evidence="2 3">
    <name type="scientific">Tilletia indica</name>
    <dbReference type="NCBI Taxonomy" id="43049"/>
    <lineage>
        <taxon>Eukaryota</taxon>
        <taxon>Fungi</taxon>
        <taxon>Dikarya</taxon>
        <taxon>Basidiomycota</taxon>
        <taxon>Ustilaginomycotina</taxon>
        <taxon>Exobasidiomycetes</taxon>
        <taxon>Tilletiales</taxon>
        <taxon>Tilletiaceae</taxon>
        <taxon>Tilletia</taxon>
    </lineage>
</organism>
<dbReference type="AlphaFoldDB" id="A0A8T8SA06"/>
<proteinExistence type="predicted"/>
<name>A0A8T8SA06_9BASI</name>
<evidence type="ECO:0000313" key="2">
    <source>
        <dbReference type="EMBL" id="KAE8235751.1"/>
    </source>
</evidence>
<evidence type="ECO:0008006" key="4">
    <source>
        <dbReference type="Google" id="ProtNLM"/>
    </source>
</evidence>
<feature type="non-terminal residue" evidence="2">
    <location>
        <position position="1"/>
    </location>
</feature>
<reference evidence="2" key="2">
    <citation type="journal article" date="2019" name="IMA Fungus">
        <title>Genome sequencing and comparison of five Tilletia species to identify candidate genes for the detection of regulated species infecting wheat.</title>
        <authorList>
            <person name="Nguyen H.D.T."/>
            <person name="Sultana T."/>
            <person name="Kesanakurti P."/>
            <person name="Hambleton S."/>
        </authorList>
    </citation>
    <scope>NUCLEOTIDE SEQUENCE</scope>
    <source>
        <strain evidence="2">DAOMC 236416</strain>
    </source>
</reference>
<evidence type="ECO:0000313" key="3">
    <source>
        <dbReference type="Proteomes" id="UP000077521"/>
    </source>
</evidence>
<keyword evidence="3" id="KW-1185">Reference proteome</keyword>